<feature type="transmembrane region" description="Helical" evidence="1">
    <location>
        <begin position="212"/>
        <end position="228"/>
    </location>
</feature>
<feature type="transmembrane region" description="Helical" evidence="1">
    <location>
        <begin position="87"/>
        <end position="107"/>
    </location>
</feature>
<keyword evidence="1" id="KW-1133">Transmembrane helix</keyword>
<dbReference type="EMBL" id="FOAF01000001">
    <property type="protein sequence ID" value="SEK92894.1"/>
    <property type="molecule type" value="Genomic_DNA"/>
</dbReference>
<name>A0A1H7L245_OLID1</name>
<protein>
    <recommendedName>
        <fullName evidence="4">TspO and MBR related proteins</fullName>
    </recommendedName>
</protein>
<evidence type="ECO:0000313" key="2">
    <source>
        <dbReference type="EMBL" id="SEK92894.1"/>
    </source>
</evidence>
<evidence type="ECO:0000256" key="1">
    <source>
        <dbReference type="SAM" id="Phobius"/>
    </source>
</evidence>
<keyword evidence="1" id="KW-0812">Transmembrane</keyword>
<sequence length="261" mass="29635">MKRSAYKLLAAGNMVALLITFLINYLSNTGVFNGTTIANISNRYKNLLTPADYAFSIWGLIYIGLFAFVIYQAWLFARPDRAPQEKAAMQVGIWFILSCIANCLWVLAWVYGYMGLSILIMVALLYALINIISNTNMERYTATLRETLLVWWPFSLYAGWISLALAVNIATYLTKSDWDGFGLSDRFWAMTLICIIGILNLLMIWKRNMREFATVGIWGLVAIAVANWSTEKFVVIFSLVVASFLLINNIIHARKNFKGFL</sequence>
<dbReference type="Gene3D" id="1.20.1260.100">
    <property type="entry name" value="TspO/MBR protein"/>
    <property type="match status" value="1"/>
</dbReference>
<evidence type="ECO:0000313" key="3">
    <source>
        <dbReference type="Proteomes" id="UP000199421"/>
    </source>
</evidence>
<dbReference type="InterPro" id="IPR038330">
    <property type="entry name" value="TspO/MBR-related_sf"/>
</dbReference>
<keyword evidence="3" id="KW-1185">Reference proteome</keyword>
<feature type="transmembrane region" description="Helical" evidence="1">
    <location>
        <begin position="186"/>
        <end position="205"/>
    </location>
</feature>
<feature type="transmembrane region" description="Helical" evidence="1">
    <location>
        <begin position="154"/>
        <end position="174"/>
    </location>
</feature>
<reference evidence="3" key="1">
    <citation type="submission" date="2016-10" db="EMBL/GenBank/DDBJ databases">
        <authorList>
            <person name="Varghese N."/>
            <person name="Submissions S."/>
        </authorList>
    </citation>
    <scope>NUCLEOTIDE SEQUENCE [LARGE SCALE GENOMIC DNA]</scope>
    <source>
        <strain evidence="3">DSM 18733</strain>
    </source>
</reference>
<dbReference type="AlphaFoldDB" id="A0A1H7L245"/>
<dbReference type="OrthoDB" id="5189031at2"/>
<feature type="transmembrane region" description="Helical" evidence="1">
    <location>
        <begin position="234"/>
        <end position="251"/>
    </location>
</feature>
<keyword evidence="1" id="KW-0472">Membrane</keyword>
<feature type="transmembrane region" description="Helical" evidence="1">
    <location>
        <begin position="113"/>
        <end position="133"/>
    </location>
</feature>
<dbReference type="RefSeq" id="WP_093321357.1">
    <property type="nucleotide sequence ID" value="NZ_FOAF01000001.1"/>
</dbReference>
<gene>
    <name evidence="2" type="ORF">SAMN05661044_01529</name>
</gene>
<organism evidence="2 3">
    <name type="scientific">Olivibacter domesticus</name>
    <name type="common">Pseudosphingobacterium domesticum</name>
    <dbReference type="NCBI Taxonomy" id="407022"/>
    <lineage>
        <taxon>Bacteria</taxon>
        <taxon>Pseudomonadati</taxon>
        <taxon>Bacteroidota</taxon>
        <taxon>Sphingobacteriia</taxon>
        <taxon>Sphingobacteriales</taxon>
        <taxon>Sphingobacteriaceae</taxon>
        <taxon>Olivibacter</taxon>
    </lineage>
</organism>
<dbReference type="PANTHER" id="PTHR33802">
    <property type="entry name" value="SI:CH211-161H7.5-RELATED"/>
    <property type="match status" value="1"/>
</dbReference>
<evidence type="ECO:0008006" key="4">
    <source>
        <dbReference type="Google" id="ProtNLM"/>
    </source>
</evidence>
<dbReference type="Proteomes" id="UP000199421">
    <property type="component" value="Unassembled WGS sequence"/>
</dbReference>
<proteinExistence type="predicted"/>
<feature type="transmembrane region" description="Helical" evidence="1">
    <location>
        <begin position="7"/>
        <end position="26"/>
    </location>
</feature>
<dbReference type="PANTHER" id="PTHR33802:SF1">
    <property type="entry name" value="XK-RELATED PROTEIN"/>
    <property type="match status" value="1"/>
</dbReference>
<accession>A0A1H7L245</accession>
<dbReference type="STRING" id="407022.SAMN05661044_01529"/>
<feature type="transmembrane region" description="Helical" evidence="1">
    <location>
        <begin position="53"/>
        <end position="75"/>
    </location>
</feature>